<dbReference type="PROSITE" id="PS50011">
    <property type="entry name" value="PROTEIN_KINASE_DOM"/>
    <property type="match status" value="1"/>
</dbReference>
<dbReference type="GO" id="GO:0004674">
    <property type="term" value="F:protein serine/threonine kinase activity"/>
    <property type="evidence" value="ECO:0007669"/>
    <property type="project" value="UniProtKB-KW"/>
</dbReference>
<dbReference type="PANTHER" id="PTHR44329">
    <property type="entry name" value="SERINE/THREONINE-PROTEIN KINASE TNNI3K-RELATED"/>
    <property type="match status" value="1"/>
</dbReference>
<dbReference type="AlphaFoldDB" id="A0A221SW19"/>
<accession>A0A221SW19</accession>
<protein>
    <submittedName>
        <fullName evidence="4">Serine/threonine protein kinase</fullName>
    </submittedName>
</protein>
<evidence type="ECO:0000313" key="4">
    <source>
        <dbReference type="EMBL" id="ASN80828.1"/>
    </source>
</evidence>
<dbReference type="EMBL" id="CP021081">
    <property type="protein sequence ID" value="ASN80828.1"/>
    <property type="molecule type" value="Genomic_DNA"/>
</dbReference>
<dbReference type="STRING" id="317577.GCA_000419625_02467"/>
<keyword evidence="4" id="KW-0723">Serine/threonine-protein kinase</keyword>
<dbReference type="Gene3D" id="1.10.510.10">
    <property type="entry name" value="Transferase(Phosphotransferase) domain 1"/>
    <property type="match status" value="1"/>
</dbReference>
<organism evidence="4 5">
    <name type="scientific">Deinococcus ficus</name>
    <dbReference type="NCBI Taxonomy" id="317577"/>
    <lineage>
        <taxon>Bacteria</taxon>
        <taxon>Thermotogati</taxon>
        <taxon>Deinococcota</taxon>
        <taxon>Deinococci</taxon>
        <taxon>Deinococcales</taxon>
        <taxon>Deinococcaceae</taxon>
        <taxon>Deinococcus</taxon>
    </lineage>
</organism>
<keyword evidence="5" id="KW-1185">Reference proteome</keyword>
<sequence length="273" mass="29071">MMRDVLHLKELQSVESPVPVSRLGSVLTQSGRWRDQAVLVKTLVSDDPSDVARFRHEGAVAESLAHPRIVPLLAVTPRQLIFPFITGGSLREYLDGTQLDADQATAVTLGVLSGAAYLHRCGVVHQDLKPENVMLAGGEPTAAAVRIVDFGMSHARNLPLDIHSGTRMGTPHFMAPEQFQGVRGDPRSDLYSAGVLLFDALAGHPPYEDALGWLAGIRDNRAALPGPAALHPVMLAALARDPDERPGSAGAMIEAIQVAREALGLGRVTGLDG</sequence>
<keyword evidence="2" id="KW-0067">ATP-binding</keyword>
<dbReference type="GO" id="GO:0005524">
    <property type="term" value="F:ATP binding"/>
    <property type="evidence" value="ECO:0007669"/>
    <property type="project" value="UniProtKB-KW"/>
</dbReference>
<dbReference type="PANTHER" id="PTHR44329:SF298">
    <property type="entry name" value="MIXED LINEAGE KINASE DOMAIN-LIKE PROTEIN"/>
    <property type="match status" value="1"/>
</dbReference>
<dbReference type="PROSITE" id="PS00108">
    <property type="entry name" value="PROTEIN_KINASE_ST"/>
    <property type="match status" value="1"/>
</dbReference>
<dbReference type="Proteomes" id="UP000259030">
    <property type="component" value="Chromosome"/>
</dbReference>
<proteinExistence type="predicted"/>
<evidence type="ECO:0000256" key="1">
    <source>
        <dbReference type="ARBA" id="ARBA00022741"/>
    </source>
</evidence>
<dbReference type="Gene3D" id="3.30.200.20">
    <property type="entry name" value="Phosphorylase Kinase, domain 1"/>
    <property type="match status" value="1"/>
</dbReference>
<dbReference type="SUPFAM" id="SSF56112">
    <property type="entry name" value="Protein kinase-like (PK-like)"/>
    <property type="match status" value="1"/>
</dbReference>
<dbReference type="InterPro" id="IPR000719">
    <property type="entry name" value="Prot_kinase_dom"/>
</dbReference>
<keyword evidence="1" id="KW-0547">Nucleotide-binding</keyword>
<dbReference type="InterPro" id="IPR008271">
    <property type="entry name" value="Ser/Thr_kinase_AS"/>
</dbReference>
<keyword evidence="4" id="KW-0418">Kinase</keyword>
<gene>
    <name evidence="4" type="ORF">DFI_07255</name>
</gene>
<evidence type="ECO:0000313" key="5">
    <source>
        <dbReference type="Proteomes" id="UP000259030"/>
    </source>
</evidence>
<dbReference type="SMART" id="SM00220">
    <property type="entry name" value="S_TKc"/>
    <property type="match status" value="1"/>
</dbReference>
<evidence type="ECO:0000259" key="3">
    <source>
        <dbReference type="PROSITE" id="PS50011"/>
    </source>
</evidence>
<dbReference type="KEGG" id="dfc:DFI_07255"/>
<reference evidence="4 5" key="1">
    <citation type="submission" date="2017-05" db="EMBL/GenBank/DDBJ databases">
        <title>The complete genome sequence of Deinococcus ficus isolated from the rhizosphere of the Ficus religiosa L. in Taiwan.</title>
        <authorList>
            <person name="Wu K.-M."/>
            <person name="Liao T.-L."/>
            <person name="Liu Y.-M."/>
            <person name="Young C.-C."/>
            <person name="Tsai S.-F."/>
        </authorList>
    </citation>
    <scope>NUCLEOTIDE SEQUENCE [LARGE SCALE GENOMIC DNA]</scope>
    <source>
        <strain evidence="4 5">CC-FR2-10</strain>
    </source>
</reference>
<dbReference type="Pfam" id="PF00069">
    <property type="entry name" value="Pkinase"/>
    <property type="match status" value="1"/>
</dbReference>
<name>A0A221SW19_9DEIO</name>
<dbReference type="CDD" id="cd14014">
    <property type="entry name" value="STKc_PknB_like"/>
    <property type="match status" value="1"/>
</dbReference>
<dbReference type="InterPro" id="IPR011009">
    <property type="entry name" value="Kinase-like_dom_sf"/>
</dbReference>
<evidence type="ECO:0000256" key="2">
    <source>
        <dbReference type="ARBA" id="ARBA00022840"/>
    </source>
</evidence>
<keyword evidence="4" id="KW-0808">Transferase</keyword>
<feature type="domain" description="Protein kinase" evidence="3">
    <location>
        <begin position="12"/>
        <end position="263"/>
    </location>
</feature>
<dbReference type="InterPro" id="IPR051681">
    <property type="entry name" value="Ser/Thr_Kinases-Pseudokinases"/>
</dbReference>